<proteinExistence type="predicted"/>
<dbReference type="Proteomes" id="UP000187455">
    <property type="component" value="Unassembled WGS sequence"/>
</dbReference>
<dbReference type="AlphaFoldDB" id="A0A1R0H0N6"/>
<name>A0A1R0H0N6_9FUNG</name>
<dbReference type="STRING" id="133383.A0A1R0H0N6"/>
<reference evidence="2 3" key="1">
    <citation type="journal article" date="2016" name="Mol. Biol. Evol.">
        <title>Genome-Wide Survey of Gut Fungi (Harpellales) Reveals the First Horizontally Transferred Ubiquitin Gene from a Mosquito Host.</title>
        <authorList>
            <person name="Wang Y."/>
            <person name="White M.M."/>
            <person name="Kvist S."/>
            <person name="Moncalvo J.M."/>
        </authorList>
    </citation>
    <scope>NUCLEOTIDE SEQUENCE [LARGE SCALE GENOMIC DNA]</scope>
    <source>
        <strain evidence="2 3">ALG-7-W6</strain>
    </source>
</reference>
<feature type="transmembrane region" description="Helical" evidence="1">
    <location>
        <begin position="238"/>
        <end position="257"/>
    </location>
</feature>
<feature type="transmembrane region" description="Helical" evidence="1">
    <location>
        <begin position="429"/>
        <end position="452"/>
    </location>
</feature>
<dbReference type="OrthoDB" id="5547497at2759"/>
<feature type="transmembrane region" description="Helical" evidence="1">
    <location>
        <begin position="458"/>
        <end position="478"/>
    </location>
</feature>
<protein>
    <submittedName>
        <fullName evidence="2">Uncharacterized protein</fullName>
    </submittedName>
</protein>
<feature type="transmembrane region" description="Helical" evidence="1">
    <location>
        <begin position="490"/>
        <end position="509"/>
    </location>
</feature>
<dbReference type="EMBL" id="LSSL01001321">
    <property type="protein sequence ID" value="OLY82688.1"/>
    <property type="molecule type" value="Genomic_DNA"/>
</dbReference>
<accession>A0A1R0H0N6</accession>
<organism evidence="2 3">
    <name type="scientific">Smittium mucronatum</name>
    <dbReference type="NCBI Taxonomy" id="133383"/>
    <lineage>
        <taxon>Eukaryota</taxon>
        <taxon>Fungi</taxon>
        <taxon>Fungi incertae sedis</taxon>
        <taxon>Zoopagomycota</taxon>
        <taxon>Kickxellomycotina</taxon>
        <taxon>Harpellomycetes</taxon>
        <taxon>Harpellales</taxon>
        <taxon>Legeriomycetaceae</taxon>
        <taxon>Smittium</taxon>
    </lineage>
</organism>
<keyword evidence="1" id="KW-0472">Membrane</keyword>
<feature type="transmembrane region" description="Helical" evidence="1">
    <location>
        <begin position="515"/>
        <end position="533"/>
    </location>
</feature>
<feature type="transmembrane region" description="Helical" evidence="1">
    <location>
        <begin position="394"/>
        <end position="417"/>
    </location>
</feature>
<evidence type="ECO:0000313" key="3">
    <source>
        <dbReference type="Proteomes" id="UP000187455"/>
    </source>
</evidence>
<feature type="transmembrane region" description="Helical" evidence="1">
    <location>
        <begin position="363"/>
        <end position="382"/>
    </location>
</feature>
<sequence>MASLIDTISSGFCELESHGTFGSQHNKIGLGYKNIQNRNSHLKTNQLAKKVLEPINKYKYSFINSDKSDPYCDSESDNSSTDIELPFSSFEELQRVQFTDYDLKSTIGPKATKNKRFSVSKPKPRGVLSTKPFGIKRSYTDSKHQVRRKSLSYNCETSSFSLLDELHSLFKDSILFKNMVVNDVKSLFKRAKKPRIPFDDNFLEVEANINSYPFLSKLIYYGTKKFNVHREIYSGNNIAITILLSAAFLFSSFFWVFVSKVVEDELQFVYFFAVSGFSMIMSSVFVEIFTNRYGLFNRTGSSPDLKPILIHSAWAVFNSVLQSQSLASGPSLITFQHYKSFSLIVFLALSQSMAGVKRPRSEWVSGYLILIGGLLISTFIHFQSNNTPLICFKGGFLSICSVLSTTFFLISFNRMVTNSKVGSMTFLRFYFPVCGLGYILSLPFSGSISGLLNYEFSYPPFFAVLGLSAIGACVNISFSQLLITSGPSTIYVVFQLNACILLVFGYFYYGLHMTLVNFAGVFVCLIGILVWSYRFRLEPSDDNIPHYNHKQ</sequence>
<keyword evidence="1" id="KW-1133">Transmembrane helix</keyword>
<comment type="caution">
    <text evidence="2">The sequence shown here is derived from an EMBL/GenBank/DDBJ whole genome shotgun (WGS) entry which is preliminary data.</text>
</comment>
<keyword evidence="3" id="KW-1185">Reference proteome</keyword>
<gene>
    <name evidence="2" type="ORF">AYI68_g3183</name>
</gene>
<keyword evidence="1" id="KW-0812">Transmembrane</keyword>
<evidence type="ECO:0000313" key="2">
    <source>
        <dbReference type="EMBL" id="OLY82688.1"/>
    </source>
</evidence>
<feature type="transmembrane region" description="Helical" evidence="1">
    <location>
        <begin position="269"/>
        <end position="288"/>
    </location>
</feature>
<evidence type="ECO:0000256" key="1">
    <source>
        <dbReference type="SAM" id="Phobius"/>
    </source>
</evidence>